<dbReference type="Pfam" id="PF13560">
    <property type="entry name" value="HTH_31"/>
    <property type="match status" value="1"/>
</dbReference>
<protein>
    <submittedName>
        <fullName evidence="2">Transcriptional regulator with XRE-family HTH domain</fullName>
    </submittedName>
</protein>
<dbReference type="Gene3D" id="1.10.260.40">
    <property type="entry name" value="lambda repressor-like DNA-binding domains"/>
    <property type="match status" value="1"/>
</dbReference>
<dbReference type="RefSeq" id="WP_106265435.1">
    <property type="nucleotide sequence ID" value="NZ_PVTX01000002.1"/>
</dbReference>
<name>A0ABX5EGX7_9MICO</name>
<dbReference type="Gene3D" id="3.30.450.180">
    <property type="match status" value="1"/>
</dbReference>
<dbReference type="SMART" id="SM00530">
    <property type="entry name" value="HTH_XRE"/>
    <property type="match status" value="1"/>
</dbReference>
<comment type="caution">
    <text evidence="2">The sequence shown here is derived from an EMBL/GenBank/DDBJ whole genome shotgun (WGS) entry which is preliminary data.</text>
</comment>
<dbReference type="Proteomes" id="UP000239895">
    <property type="component" value="Unassembled WGS sequence"/>
</dbReference>
<dbReference type="InterPro" id="IPR001387">
    <property type="entry name" value="Cro/C1-type_HTH"/>
</dbReference>
<evidence type="ECO:0000259" key="1">
    <source>
        <dbReference type="PROSITE" id="PS50943"/>
    </source>
</evidence>
<keyword evidence="3" id="KW-1185">Reference proteome</keyword>
<feature type="domain" description="HTH cro/C1-type" evidence="1">
    <location>
        <begin position="34"/>
        <end position="81"/>
    </location>
</feature>
<sequence>MASTPLGDFLRGRRARVTPHAAGVPVVGVRRVPGLRREEVAMLAGMSVDYYVRLEQGRERHPSAQVLDALSQVLQLDDDARLHLYRIAGLAPAPGRSTLPEQVDAGLADLLDRWPDTPAIVVGRAYDVLATNALAGALFDGFDDGANLVLAVFLDPAARTFYPDWDEVASRTVAGFRLLHGAFPHDPRIGEVLRTVTAQSTEFADRWARHDARGKGHGTKRFHHPDVGGLTLRMQTFDVPASPGQQLVVYHAHDESSAEALRLLGSLAATRSASQAWAPPGRPPSGGLP</sequence>
<accession>A0ABX5EGX7</accession>
<dbReference type="Pfam" id="PF17765">
    <property type="entry name" value="MLTR_LBD"/>
    <property type="match status" value="1"/>
</dbReference>
<reference evidence="2 3" key="1">
    <citation type="submission" date="2018-03" db="EMBL/GenBank/DDBJ databases">
        <title>Comparative analysis of microorganisms from saline springs in Andes Mountain Range, Colombia.</title>
        <authorList>
            <person name="Rubin E."/>
        </authorList>
    </citation>
    <scope>NUCLEOTIDE SEQUENCE [LARGE SCALE GENOMIC DNA]</scope>
    <source>
        <strain evidence="2 3">CG 23</strain>
    </source>
</reference>
<dbReference type="PANTHER" id="PTHR35010">
    <property type="entry name" value="BLL4672 PROTEIN-RELATED"/>
    <property type="match status" value="1"/>
</dbReference>
<dbReference type="InterPro" id="IPR010982">
    <property type="entry name" value="Lambda_DNA-bd_dom_sf"/>
</dbReference>
<evidence type="ECO:0000313" key="3">
    <source>
        <dbReference type="Proteomes" id="UP000239895"/>
    </source>
</evidence>
<dbReference type="PANTHER" id="PTHR35010:SF2">
    <property type="entry name" value="BLL4672 PROTEIN"/>
    <property type="match status" value="1"/>
</dbReference>
<organism evidence="2 3">
    <name type="scientific">Isoptericola halotolerans</name>
    <dbReference type="NCBI Taxonomy" id="300560"/>
    <lineage>
        <taxon>Bacteria</taxon>
        <taxon>Bacillati</taxon>
        <taxon>Actinomycetota</taxon>
        <taxon>Actinomycetes</taxon>
        <taxon>Micrococcales</taxon>
        <taxon>Promicromonosporaceae</taxon>
        <taxon>Isoptericola</taxon>
    </lineage>
</organism>
<dbReference type="EMBL" id="PVTX01000002">
    <property type="protein sequence ID" value="PRZ08580.1"/>
    <property type="molecule type" value="Genomic_DNA"/>
</dbReference>
<proteinExistence type="predicted"/>
<evidence type="ECO:0000313" key="2">
    <source>
        <dbReference type="EMBL" id="PRZ08580.1"/>
    </source>
</evidence>
<dbReference type="SUPFAM" id="SSF47413">
    <property type="entry name" value="lambda repressor-like DNA-binding domains"/>
    <property type="match status" value="1"/>
</dbReference>
<dbReference type="CDD" id="cd00093">
    <property type="entry name" value="HTH_XRE"/>
    <property type="match status" value="1"/>
</dbReference>
<dbReference type="InterPro" id="IPR041413">
    <property type="entry name" value="MLTR_LBD"/>
</dbReference>
<gene>
    <name evidence="2" type="ORF">BCL65_102122</name>
</gene>
<dbReference type="PROSITE" id="PS50943">
    <property type="entry name" value="HTH_CROC1"/>
    <property type="match status" value="1"/>
</dbReference>